<evidence type="ECO:0000256" key="2">
    <source>
        <dbReference type="ARBA" id="ARBA00023015"/>
    </source>
</evidence>
<dbReference type="Pfam" id="PF04397">
    <property type="entry name" value="LytTR"/>
    <property type="match status" value="1"/>
</dbReference>
<name>A0A3G5FI57_TETHA</name>
<proteinExistence type="predicted"/>
<keyword evidence="1" id="KW-0963">Cytoplasm</keyword>
<gene>
    <name evidence="6" type="ORF">C7H83_05810</name>
</gene>
<organism evidence="6 7">
    <name type="scientific">Tetragenococcus halophilus</name>
    <name type="common">Pediococcus halophilus</name>
    <dbReference type="NCBI Taxonomy" id="51669"/>
    <lineage>
        <taxon>Bacteria</taxon>
        <taxon>Bacillati</taxon>
        <taxon>Bacillota</taxon>
        <taxon>Bacilli</taxon>
        <taxon>Lactobacillales</taxon>
        <taxon>Enterococcaceae</taxon>
        <taxon>Tetragenococcus</taxon>
    </lineage>
</organism>
<keyword evidence="3" id="KW-0238">DNA-binding</keyword>
<dbReference type="GO" id="GO:0003677">
    <property type="term" value="F:DNA binding"/>
    <property type="evidence" value="ECO:0007669"/>
    <property type="project" value="UniProtKB-KW"/>
</dbReference>
<dbReference type="Gene3D" id="2.40.50.1020">
    <property type="entry name" value="LytTr DNA-binding domain"/>
    <property type="match status" value="1"/>
</dbReference>
<dbReference type="AlphaFoldDB" id="A0A3G5FI57"/>
<dbReference type="InterPro" id="IPR046947">
    <property type="entry name" value="LytR-like"/>
</dbReference>
<dbReference type="InterPro" id="IPR007492">
    <property type="entry name" value="LytTR_DNA-bd_dom"/>
</dbReference>
<dbReference type="PANTHER" id="PTHR37299:SF2">
    <property type="entry name" value="HTH LYTTR-TYPE DOMAIN-CONTAINING PROTEIN"/>
    <property type="match status" value="1"/>
</dbReference>
<dbReference type="EMBL" id="CP027768">
    <property type="protein sequence ID" value="AYW50014.1"/>
    <property type="molecule type" value="Genomic_DNA"/>
</dbReference>
<dbReference type="PANTHER" id="PTHR37299">
    <property type="entry name" value="TRANSCRIPTIONAL REGULATOR-RELATED"/>
    <property type="match status" value="1"/>
</dbReference>
<dbReference type="Proteomes" id="UP000280475">
    <property type="component" value="Chromosome"/>
</dbReference>
<reference evidence="6 7" key="1">
    <citation type="journal article" date="2012" name="Int. J. Syst. Evol. Microbiol.">
        <title>Characterization of Tetragenococcus strains from sugar thick juice reveals a novel species, Tetragenococcus osmophilus sp. nov., and divides Tetragenococcus halophilus into two subspecies, T. halophilus subsp. halophilus subsp. nov. and T. halophilus subsp. flandriensis subsp. nov.</title>
        <authorList>
            <person name="Juste A."/>
            <person name="Van Trappen S."/>
            <person name="Verreth C."/>
            <person name="Cleenwerck I."/>
            <person name="De Vos P."/>
            <person name="Lievens B."/>
            <person name="Willems K.A."/>
        </authorList>
    </citation>
    <scope>NUCLEOTIDE SEQUENCE [LARGE SCALE GENOMIC DNA]</scope>
    <source>
        <strain evidence="6 7">LMG 26042</strain>
    </source>
</reference>
<keyword evidence="2" id="KW-0805">Transcription regulation</keyword>
<dbReference type="SMART" id="SM00850">
    <property type="entry name" value="LytTR"/>
    <property type="match status" value="1"/>
</dbReference>
<dbReference type="PROSITE" id="PS50930">
    <property type="entry name" value="HTH_LYTTR"/>
    <property type="match status" value="1"/>
</dbReference>
<evidence type="ECO:0000256" key="4">
    <source>
        <dbReference type="ARBA" id="ARBA00023163"/>
    </source>
</evidence>
<evidence type="ECO:0000256" key="3">
    <source>
        <dbReference type="ARBA" id="ARBA00023125"/>
    </source>
</evidence>
<dbReference type="GO" id="GO:0000156">
    <property type="term" value="F:phosphorelay response regulator activity"/>
    <property type="evidence" value="ECO:0007669"/>
    <property type="project" value="InterPro"/>
</dbReference>
<evidence type="ECO:0000313" key="6">
    <source>
        <dbReference type="EMBL" id="AYW50014.1"/>
    </source>
</evidence>
<keyword evidence="4" id="KW-0804">Transcription</keyword>
<sequence length="190" mass="22692">MMEKLGPYFRFKFFMLIPPICYKRPLIHNLYTFMNKSTMLNLKEGKKMKVKLELDQDLDKEMIILKTKKQSSEIKEIVAYIEQKSTPLVGKKQDKNYRIAINDFVNFYSSQKKVFGHTKDQEYIISYRLYELEEQLPHSFVRISNTEIINLDYVHYFQLSKSGLILIRLSNGHMTSSSKRYLKKVKERLL</sequence>
<protein>
    <submittedName>
        <fullName evidence="6">LytTR family transcriptional regulator</fullName>
    </submittedName>
</protein>
<feature type="domain" description="HTH LytTR-type" evidence="5">
    <location>
        <begin position="88"/>
        <end position="190"/>
    </location>
</feature>
<accession>A0A3G5FI57</accession>
<evidence type="ECO:0000256" key="1">
    <source>
        <dbReference type="ARBA" id="ARBA00022490"/>
    </source>
</evidence>
<evidence type="ECO:0000259" key="5">
    <source>
        <dbReference type="PROSITE" id="PS50930"/>
    </source>
</evidence>
<evidence type="ECO:0000313" key="7">
    <source>
        <dbReference type="Proteomes" id="UP000280475"/>
    </source>
</evidence>